<sequence>MMKEPIKLTLCQKGCCPTIEFNPDANLVIIKDDFGGKVSLTNDQFKILLEEYLHREGDL</sequence>
<accession>A0ABT1Y232</accession>
<name>A0ABT1Y232_9FIRM</name>
<gene>
    <name evidence="1" type="ORF">NVS47_01715</name>
</gene>
<protein>
    <submittedName>
        <fullName evidence="1">Uncharacterized protein</fullName>
    </submittedName>
</protein>
<dbReference type="RefSeq" id="WP_089609732.1">
    <property type="nucleotide sequence ID" value="NZ_CP022121.1"/>
</dbReference>
<dbReference type="Proteomes" id="UP001524944">
    <property type="component" value="Unassembled WGS sequence"/>
</dbReference>
<evidence type="ECO:0000313" key="1">
    <source>
        <dbReference type="EMBL" id="MCR6544240.1"/>
    </source>
</evidence>
<comment type="caution">
    <text evidence="1">The sequence shown here is derived from an EMBL/GenBank/DDBJ whole genome shotgun (WGS) entry which is preliminary data.</text>
</comment>
<organism evidence="1 2">
    <name type="scientific">Dehalobacterium formicoaceticum</name>
    <dbReference type="NCBI Taxonomy" id="51515"/>
    <lineage>
        <taxon>Bacteria</taxon>
        <taxon>Bacillati</taxon>
        <taxon>Bacillota</taxon>
        <taxon>Clostridia</taxon>
        <taxon>Eubacteriales</taxon>
        <taxon>Peptococcaceae</taxon>
        <taxon>Dehalobacterium</taxon>
    </lineage>
</organism>
<dbReference type="EMBL" id="JANPWE010000001">
    <property type="protein sequence ID" value="MCR6544240.1"/>
    <property type="molecule type" value="Genomic_DNA"/>
</dbReference>
<evidence type="ECO:0000313" key="2">
    <source>
        <dbReference type="Proteomes" id="UP001524944"/>
    </source>
</evidence>
<reference evidence="1 2" key="1">
    <citation type="submission" date="2022-08" db="EMBL/GenBank/DDBJ databases">
        <title>Proteogenomics of the novel Dehalobacterium formicoaceticum strain EZ94 highlights a key role of methyltransferases during anaerobic dichloromethane degradation.</title>
        <authorList>
            <person name="Wasmund K."/>
        </authorList>
    </citation>
    <scope>NUCLEOTIDE SEQUENCE [LARGE SCALE GENOMIC DNA]</scope>
    <source>
        <strain evidence="1 2">EZ94</strain>
    </source>
</reference>
<keyword evidence="2" id="KW-1185">Reference proteome</keyword>
<proteinExistence type="predicted"/>